<name>A0A1I2IDU3_9ACTN</name>
<evidence type="ECO:0000313" key="3">
    <source>
        <dbReference type="Proteomes" id="UP000198589"/>
    </source>
</evidence>
<dbReference type="STRING" id="1798228.SAMN05216574_11310"/>
<reference evidence="3" key="1">
    <citation type="submission" date="2016-10" db="EMBL/GenBank/DDBJ databases">
        <authorList>
            <person name="Varghese N."/>
            <person name="Submissions S."/>
        </authorList>
    </citation>
    <scope>NUCLEOTIDE SEQUENCE [LARGE SCALE GENOMIC DNA]</scope>
    <source>
        <strain evidence="3">DSM 46838</strain>
    </source>
</reference>
<accession>A0A1I2IDU3</accession>
<keyword evidence="3" id="KW-1185">Reference proteome</keyword>
<dbReference type="Proteomes" id="UP000198589">
    <property type="component" value="Unassembled WGS sequence"/>
</dbReference>
<protein>
    <submittedName>
        <fullName evidence="2">Uncharacterized protein</fullName>
    </submittedName>
</protein>
<dbReference type="EMBL" id="FOND01000013">
    <property type="protein sequence ID" value="SFF40475.1"/>
    <property type="molecule type" value="Genomic_DNA"/>
</dbReference>
<organism evidence="2 3">
    <name type="scientific">Blastococcus tunisiensis</name>
    <dbReference type="NCBI Taxonomy" id="1798228"/>
    <lineage>
        <taxon>Bacteria</taxon>
        <taxon>Bacillati</taxon>
        <taxon>Actinomycetota</taxon>
        <taxon>Actinomycetes</taxon>
        <taxon>Geodermatophilales</taxon>
        <taxon>Geodermatophilaceae</taxon>
        <taxon>Blastococcus</taxon>
    </lineage>
</organism>
<evidence type="ECO:0000313" key="2">
    <source>
        <dbReference type="EMBL" id="SFF40475.1"/>
    </source>
</evidence>
<evidence type="ECO:0000256" key="1">
    <source>
        <dbReference type="SAM" id="MobiDB-lite"/>
    </source>
</evidence>
<feature type="region of interest" description="Disordered" evidence="1">
    <location>
        <begin position="1"/>
        <end position="42"/>
    </location>
</feature>
<dbReference type="RefSeq" id="WP_092201017.1">
    <property type="nucleotide sequence ID" value="NZ_FOND01000013.1"/>
</dbReference>
<sequence>MTAHDVTAPQSRPTGTVPEPRTAEAAGPGPAGAPSGRRPRDEYWDVATVRWVARSPVPAPRRH</sequence>
<gene>
    <name evidence="2" type="ORF">SAMN05216574_11310</name>
</gene>
<feature type="compositionally biased region" description="Low complexity" evidence="1">
    <location>
        <begin position="18"/>
        <end position="36"/>
    </location>
</feature>
<proteinExistence type="predicted"/>
<dbReference type="AlphaFoldDB" id="A0A1I2IDU3"/>